<sequence length="85" mass="9759">MSRITIDVTDEQHQQIKAMAAVLGKSIKEFVLERLFPSNDREEEQAWQELKELLRERIAEAERGEVSAKTFSQVLEEKLAAMGKV</sequence>
<dbReference type="STRING" id="179408.Osc7112_4487"/>
<dbReference type="HOGENOM" id="CLU_192233_0_0_3"/>
<dbReference type="InterPro" id="IPR038296">
    <property type="entry name" value="ParD_sf"/>
</dbReference>
<keyword evidence="1" id="KW-1277">Toxin-antitoxin system</keyword>
<gene>
    <name evidence="2" type="ORF">Osc7112_4487</name>
</gene>
<dbReference type="Pfam" id="PF09386">
    <property type="entry name" value="ParD"/>
    <property type="match status" value="1"/>
</dbReference>
<dbReference type="OrthoDB" id="1551284at2"/>
<dbReference type="Gene3D" id="6.10.180.10">
    <property type="entry name" value="Antitoxin ParD"/>
    <property type="match status" value="1"/>
</dbReference>
<dbReference type="EMBL" id="CP003614">
    <property type="protein sequence ID" value="AFZ08784.1"/>
    <property type="molecule type" value="Genomic_DNA"/>
</dbReference>
<dbReference type="Proteomes" id="UP000010478">
    <property type="component" value="Chromosome"/>
</dbReference>
<dbReference type="eggNOG" id="ENOG5032SKZ">
    <property type="taxonomic scope" value="Bacteria"/>
</dbReference>
<evidence type="ECO:0000313" key="3">
    <source>
        <dbReference type="Proteomes" id="UP000010478"/>
    </source>
</evidence>
<proteinExistence type="predicted"/>
<reference evidence="2 3" key="1">
    <citation type="submission" date="2012-05" db="EMBL/GenBank/DDBJ databases">
        <title>Finished chromosome of genome of Oscillatoria sp. PCC 7112.</title>
        <authorList>
            <consortium name="US DOE Joint Genome Institute"/>
            <person name="Gugger M."/>
            <person name="Coursin T."/>
            <person name="Rippka R."/>
            <person name="Tandeau De Marsac N."/>
            <person name="Huntemann M."/>
            <person name="Wei C.-L."/>
            <person name="Han J."/>
            <person name="Detter J.C."/>
            <person name="Han C."/>
            <person name="Tapia R."/>
            <person name="Davenport K."/>
            <person name="Daligault H."/>
            <person name="Erkkila T."/>
            <person name="Gu W."/>
            <person name="Munk A.C.C."/>
            <person name="Teshima H."/>
            <person name="Xu Y."/>
            <person name="Chain P."/>
            <person name="Chen A."/>
            <person name="Krypides N."/>
            <person name="Mavromatis K."/>
            <person name="Markowitz V."/>
            <person name="Szeto E."/>
            <person name="Ivanova N."/>
            <person name="Mikhailova N."/>
            <person name="Ovchinnikova G."/>
            <person name="Pagani I."/>
            <person name="Pati A."/>
            <person name="Goodwin L."/>
            <person name="Peters L."/>
            <person name="Pitluck S."/>
            <person name="Woyke T."/>
            <person name="Kerfeld C."/>
        </authorList>
    </citation>
    <scope>NUCLEOTIDE SEQUENCE [LARGE SCALE GENOMIC DNA]</scope>
    <source>
        <strain evidence="2 3">PCC 7112</strain>
    </source>
</reference>
<dbReference type="InterPro" id="IPR022789">
    <property type="entry name" value="ParD"/>
</dbReference>
<keyword evidence="3" id="KW-1185">Reference proteome</keyword>
<dbReference type="InterPro" id="IPR010985">
    <property type="entry name" value="Ribbon_hlx_hlx"/>
</dbReference>
<evidence type="ECO:0000256" key="1">
    <source>
        <dbReference type="ARBA" id="ARBA00022649"/>
    </source>
</evidence>
<dbReference type="AlphaFoldDB" id="K9VML4"/>
<dbReference type="KEGG" id="oni:Osc7112_4487"/>
<accession>K9VML4</accession>
<dbReference type="RefSeq" id="WP_015178024.1">
    <property type="nucleotide sequence ID" value="NC_019729.1"/>
</dbReference>
<organism evidence="2 3">
    <name type="scientific">Phormidium nigroviride PCC 7112</name>
    <dbReference type="NCBI Taxonomy" id="179408"/>
    <lineage>
        <taxon>Bacteria</taxon>
        <taxon>Bacillati</taxon>
        <taxon>Cyanobacteriota</taxon>
        <taxon>Cyanophyceae</taxon>
        <taxon>Oscillatoriophycideae</taxon>
        <taxon>Oscillatoriales</taxon>
        <taxon>Oscillatoriaceae</taxon>
        <taxon>Phormidium</taxon>
    </lineage>
</organism>
<evidence type="ECO:0000313" key="2">
    <source>
        <dbReference type="EMBL" id="AFZ08784.1"/>
    </source>
</evidence>
<dbReference type="SUPFAM" id="SSF47598">
    <property type="entry name" value="Ribbon-helix-helix"/>
    <property type="match status" value="1"/>
</dbReference>
<dbReference type="GO" id="GO:0006355">
    <property type="term" value="P:regulation of DNA-templated transcription"/>
    <property type="evidence" value="ECO:0007669"/>
    <property type="project" value="InterPro"/>
</dbReference>
<name>K9VML4_9CYAN</name>
<protein>
    <submittedName>
        <fullName evidence="2">Antitoxin ParD protein</fullName>
    </submittedName>
</protein>